<protein>
    <submittedName>
        <fullName evidence="2">Putative transposase</fullName>
    </submittedName>
</protein>
<keyword evidence="3" id="KW-1185">Reference proteome</keyword>
<dbReference type="InterPro" id="IPR002686">
    <property type="entry name" value="Transposase_17"/>
</dbReference>
<proteinExistence type="predicted"/>
<sequence length="191" mass="21813">MLNVALEKTGCRLHAYVLMKNHVHLLLTPSEPGAVAKLFMSLGGSYVPYFNRKYGRSGTLWERRYYSSVIDSEEYLLCCYRYIEMNPVRAAIVDDPAFYRYSSYRANALGEPCKLITPHESYMGMASDAYERRLAYQALFREQLEPGVMAAIRASLHQSKPVGNSKFINKVAEITRQKCEIVPRGRPQADK</sequence>
<dbReference type="PANTHER" id="PTHR34322:SF2">
    <property type="entry name" value="TRANSPOSASE IS200-LIKE DOMAIN-CONTAINING PROTEIN"/>
    <property type="match status" value="1"/>
</dbReference>
<feature type="domain" description="Transposase IS200-like" evidence="1">
    <location>
        <begin position="4"/>
        <end position="86"/>
    </location>
</feature>
<evidence type="ECO:0000313" key="2">
    <source>
        <dbReference type="EMBL" id="SFU44552.1"/>
    </source>
</evidence>
<dbReference type="InterPro" id="IPR036515">
    <property type="entry name" value="Transposase_17_sf"/>
</dbReference>
<evidence type="ECO:0000313" key="3">
    <source>
        <dbReference type="Proteomes" id="UP000199391"/>
    </source>
</evidence>
<dbReference type="STRING" id="1035707.SAMN05216552_1003121"/>
<accession>A0A1I7G7W1</accession>
<dbReference type="GO" id="GO:0006313">
    <property type="term" value="P:DNA transposition"/>
    <property type="evidence" value="ECO:0007669"/>
    <property type="project" value="InterPro"/>
</dbReference>
<dbReference type="GO" id="GO:0003677">
    <property type="term" value="F:DNA binding"/>
    <property type="evidence" value="ECO:0007669"/>
    <property type="project" value="InterPro"/>
</dbReference>
<name>A0A1I7G7W1_9BURK</name>
<reference evidence="3" key="1">
    <citation type="submission" date="2016-10" db="EMBL/GenBank/DDBJ databases">
        <authorList>
            <person name="Varghese N."/>
            <person name="Submissions S."/>
        </authorList>
    </citation>
    <scope>NUCLEOTIDE SEQUENCE [LARGE SCALE GENOMIC DNA]</scope>
    <source>
        <strain evidence="3">CGMCC 1.11014</strain>
    </source>
</reference>
<dbReference type="SUPFAM" id="SSF143422">
    <property type="entry name" value="Transposase IS200-like"/>
    <property type="match status" value="1"/>
</dbReference>
<dbReference type="SMART" id="SM01321">
    <property type="entry name" value="Y1_Tnp"/>
    <property type="match status" value="1"/>
</dbReference>
<dbReference type="Proteomes" id="UP000199391">
    <property type="component" value="Unassembled WGS sequence"/>
</dbReference>
<dbReference type="Gene3D" id="3.30.70.1290">
    <property type="entry name" value="Transposase IS200-like"/>
    <property type="match status" value="1"/>
</dbReference>
<dbReference type="AlphaFoldDB" id="A0A1I7G7W1"/>
<organism evidence="2 3">
    <name type="scientific">Pseudoduganella namucuonensis</name>
    <dbReference type="NCBI Taxonomy" id="1035707"/>
    <lineage>
        <taxon>Bacteria</taxon>
        <taxon>Pseudomonadati</taxon>
        <taxon>Pseudomonadota</taxon>
        <taxon>Betaproteobacteria</taxon>
        <taxon>Burkholderiales</taxon>
        <taxon>Oxalobacteraceae</taxon>
        <taxon>Telluria group</taxon>
        <taxon>Pseudoduganella</taxon>
    </lineage>
</organism>
<evidence type="ECO:0000259" key="1">
    <source>
        <dbReference type="SMART" id="SM01321"/>
    </source>
</evidence>
<dbReference type="GO" id="GO:0004803">
    <property type="term" value="F:transposase activity"/>
    <property type="evidence" value="ECO:0007669"/>
    <property type="project" value="InterPro"/>
</dbReference>
<dbReference type="Pfam" id="PF01797">
    <property type="entry name" value="Y1_Tnp"/>
    <property type="match status" value="1"/>
</dbReference>
<dbReference type="EMBL" id="FPBO01000003">
    <property type="protein sequence ID" value="SFU44552.1"/>
    <property type="molecule type" value="Genomic_DNA"/>
</dbReference>
<dbReference type="PANTHER" id="PTHR34322">
    <property type="entry name" value="TRANSPOSASE, Y1_TNP DOMAIN-CONTAINING"/>
    <property type="match status" value="1"/>
</dbReference>
<gene>
    <name evidence="2" type="ORF">SAMN05216552_1003121</name>
</gene>